<feature type="transmembrane region" description="Helical" evidence="7">
    <location>
        <begin position="12"/>
        <end position="30"/>
    </location>
</feature>
<dbReference type="SUPFAM" id="SSF161098">
    <property type="entry name" value="MetI-like"/>
    <property type="match status" value="1"/>
</dbReference>
<reference evidence="9 10" key="1">
    <citation type="submission" date="2014-02" db="EMBL/GenBank/DDBJ databases">
        <title>Genome sequence of Brachybacterium phenoliresistens strain W13A50.</title>
        <authorList>
            <person name="Wang X."/>
        </authorList>
    </citation>
    <scope>NUCLEOTIDE SEQUENCE [LARGE SCALE GENOMIC DNA]</scope>
    <source>
        <strain evidence="9 10">W13A50</strain>
    </source>
</reference>
<sequence>MRESRSYRTFTVLNTIFLLGVVFLTMYPFLNIIAQSLSSEAAIMAGRVTLFPIGFTTETYEVVMSDRLFWVNYKNTVVYTVVATAISLVLTTMYAYAISRMRLRGRGLFIGIAVFTMFFNGGLIPNYILINSLNMDNSIWAIVIPNAVSIFNLLVMKAFFENLPLELEEAAAIDGLTTYGILLRIVIPLSKAILATMLLFYAVSHWNSWFQAFIYLSDKELFPVTMYLRNMIAGTSQTSDVAAASADAQNNVSSNIKAVTMVLTVLPILCVYPFIQRYFVSGVMLGSVKQ</sequence>
<feature type="transmembrane region" description="Helical" evidence="7">
    <location>
        <begin position="77"/>
        <end position="96"/>
    </location>
</feature>
<dbReference type="InterPro" id="IPR035906">
    <property type="entry name" value="MetI-like_sf"/>
</dbReference>
<accession>Z9JQ28</accession>
<feature type="transmembrane region" description="Helical" evidence="7">
    <location>
        <begin position="181"/>
        <end position="203"/>
    </location>
</feature>
<keyword evidence="5 7" id="KW-1133">Transmembrane helix</keyword>
<dbReference type="HOGENOM" id="CLU_016047_1_0_11"/>
<name>Z9JQ28_9MICO</name>
<feature type="transmembrane region" description="Helical" evidence="7">
    <location>
        <begin position="140"/>
        <end position="160"/>
    </location>
</feature>
<protein>
    <submittedName>
        <fullName evidence="9">Sugar ABC transporter permease</fullName>
    </submittedName>
</protein>
<evidence type="ECO:0000256" key="5">
    <source>
        <dbReference type="ARBA" id="ARBA00022989"/>
    </source>
</evidence>
<dbReference type="PATRIC" id="fig|396014.3.peg.3092"/>
<evidence type="ECO:0000256" key="3">
    <source>
        <dbReference type="ARBA" id="ARBA00022475"/>
    </source>
</evidence>
<evidence type="ECO:0000313" key="9">
    <source>
        <dbReference type="EMBL" id="EWS80108.1"/>
    </source>
</evidence>
<evidence type="ECO:0000256" key="7">
    <source>
        <dbReference type="SAM" id="Phobius"/>
    </source>
</evidence>
<dbReference type="STRING" id="396014.BF93_05310"/>
<proteinExistence type="predicted"/>
<dbReference type="OrthoDB" id="2063054at2"/>
<comment type="subcellular location">
    <subcellularLocation>
        <location evidence="1">Cell membrane</location>
        <topology evidence="1">Multi-pass membrane protein</topology>
    </subcellularLocation>
</comment>
<dbReference type="PANTHER" id="PTHR43744:SF9">
    <property type="entry name" value="POLYGALACTURONAN_RHAMNOGALACTURONAN TRANSPORT SYSTEM PERMEASE PROTEIN YTCP"/>
    <property type="match status" value="1"/>
</dbReference>
<evidence type="ECO:0000256" key="6">
    <source>
        <dbReference type="ARBA" id="ARBA00023136"/>
    </source>
</evidence>
<evidence type="ECO:0000259" key="8">
    <source>
        <dbReference type="PROSITE" id="PS50928"/>
    </source>
</evidence>
<dbReference type="AlphaFoldDB" id="Z9JQ28"/>
<dbReference type="RefSeq" id="WP_038373883.1">
    <property type="nucleotide sequence ID" value="NZ_BAAAOW010000005.1"/>
</dbReference>
<keyword evidence="3" id="KW-1003">Cell membrane</keyword>
<keyword evidence="2" id="KW-0813">Transport</keyword>
<feature type="transmembrane region" description="Helical" evidence="7">
    <location>
        <begin position="256"/>
        <end position="275"/>
    </location>
</feature>
<evidence type="ECO:0000313" key="10">
    <source>
        <dbReference type="Proteomes" id="UP000023067"/>
    </source>
</evidence>
<comment type="caution">
    <text evidence="9">The sequence shown here is derived from an EMBL/GenBank/DDBJ whole genome shotgun (WGS) entry which is preliminary data.</text>
</comment>
<evidence type="ECO:0000256" key="4">
    <source>
        <dbReference type="ARBA" id="ARBA00022692"/>
    </source>
</evidence>
<evidence type="ECO:0000256" key="1">
    <source>
        <dbReference type="ARBA" id="ARBA00004651"/>
    </source>
</evidence>
<dbReference type="GO" id="GO:0005886">
    <property type="term" value="C:plasma membrane"/>
    <property type="evidence" value="ECO:0007669"/>
    <property type="project" value="UniProtKB-SubCell"/>
</dbReference>
<dbReference type="Gene3D" id="1.10.3720.10">
    <property type="entry name" value="MetI-like"/>
    <property type="match status" value="1"/>
</dbReference>
<dbReference type="GO" id="GO:0055085">
    <property type="term" value="P:transmembrane transport"/>
    <property type="evidence" value="ECO:0007669"/>
    <property type="project" value="InterPro"/>
</dbReference>
<organism evidence="9 10">
    <name type="scientific">Brachybacterium phenoliresistens</name>
    <dbReference type="NCBI Taxonomy" id="396014"/>
    <lineage>
        <taxon>Bacteria</taxon>
        <taxon>Bacillati</taxon>
        <taxon>Actinomycetota</taxon>
        <taxon>Actinomycetes</taxon>
        <taxon>Micrococcales</taxon>
        <taxon>Dermabacteraceae</taxon>
        <taxon>Brachybacterium</taxon>
    </lineage>
</organism>
<feature type="domain" description="ABC transmembrane type-1" evidence="8">
    <location>
        <begin position="73"/>
        <end position="274"/>
    </location>
</feature>
<dbReference type="PROSITE" id="PS50928">
    <property type="entry name" value="ABC_TM1"/>
    <property type="match status" value="1"/>
</dbReference>
<gene>
    <name evidence="9" type="ORF">BF93_05310</name>
</gene>
<feature type="transmembrane region" description="Helical" evidence="7">
    <location>
        <begin position="108"/>
        <end position="128"/>
    </location>
</feature>
<dbReference type="PANTHER" id="PTHR43744">
    <property type="entry name" value="ABC TRANSPORTER PERMEASE PROTEIN MG189-RELATED-RELATED"/>
    <property type="match status" value="1"/>
</dbReference>
<dbReference type="eggNOG" id="COG0395">
    <property type="taxonomic scope" value="Bacteria"/>
</dbReference>
<dbReference type="Proteomes" id="UP000023067">
    <property type="component" value="Unassembled WGS sequence"/>
</dbReference>
<keyword evidence="4 7" id="KW-0812">Transmembrane</keyword>
<dbReference type="EMBL" id="JDYK01000019">
    <property type="protein sequence ID" value="EWS80108.1"/>
    <property type="molecule type" value="Genomic_DNA"/>
</dbReference>
<evidence type="ECO:0000256" key="2">
    <source>
        <dbReference type="ARBA" id="ARBA00022448"/>
    </source>
</evidence>
<dbReference type="InterPro" id="IPR000515">
    <property type="entry name" value="MetI-like"/>
</dbReference>
<dbReference type="CDD" id="cd06261">
    <property type="entry name" value="TM_PBP2"/>
    <property type="match status" value="1"/>
</dbReference>
<keyword evidence="10" id="KW-1185">Reference proteome</keyword>
<keyword evidence="6 7" id="KW-0472">Membrane</keyword>